<dbReference type="OrthoDB" id="9795421at2"/>
<dbReference type="RefSeq" id="WP_161139711.1">
    <property type="nucleotide sequence ID" value="NZ_SPKJ01000013.1"/>
</dbReference>
<feature type="domain" description="LysM" evidence="4">
    <location>
        <begin position="209"/>
        <end position="252"/>
    </location>
</feature>
<feature type="compositionally biased region" description="Low complexity" evidence="2">
    <location>
        <begin position="71"/>
        <end position="82"/>
    </location>
</feature>
<evidence type="ECO:0000256" key="2">
    <source>
        <dbReference type="SAM" id="MobiDB-lite"/>
    </source>
</evidence>
<dbReference type="PANTHER" id="PTHR21666:SF263">
    <property type="entry name" value="MUREIN HYDROLASE ACTIVATOR NLPD"/>
    <property type="match status" value="1"/>
</dbReference>
<dbReference type="InterPro" id="IPR018392">
    <property type="entry name" value="LysM"/>
</dbReference>
<sequence>MSNLPTATSRSARARLLGRLSAVALLSGLGAACSANAIRLSEPIFTGSTPNQQQILAQQSDAYTPPAYAAPSAGPVYSSAPSGTVYSQNLPPPAGGQGSTPYASAGGYGGQSGTAPSYAAPAPQQAVASAPKPYTPPKPYAASGLPEPVGRVEQVAAPPAPAPAPVPHTTDMAAQAAPREPVPRGTPPTTLAAQARALQVPQTASAGAGAYTVQSGDSLWGIARQHGVTVSELSAANGLSGAPLKVGQTLAIPRAGSSAAGVQVASADPRMIPAEAQPRIGAPAPAPVQASGSQPLQPAPHTQQAALTPQAPSPQAATAAQPEASNPGFRWPVRGRIIAGFGKRPNGERNEGINLAVPEGTSVKAAEDGEVIYAGDELKSYGKLVLVRHSNGYVTAYAHNKELKVKKGEAVRRGEIIALSGMSGSVTTPQLHFELRKGATPIDPVSQLSDL</sequence>
<comment type="similarity">
    <text evidence="1">Belongs to the E.coli NlpD/Haemophilus LppB family.</text>
</comment>
<dbReference type="Gene3D" id="2.70.70.10">
    <property type="entry name" value="Glucose Permease (Domain IIA)"/>
    <property type="match status" value="1"/>
</dbReference>
<evidence type="ECO:0000313" key="6">
    <source>
        <dbReference type="Proteomes" id="UP000773614"/>
    </source>
</evidence>
<dbReference type="Pfam" id="PF01476">
    <property type="entry name" value="LysM"/>
    <property type="match status" value="1"/>
</dbReference>
<comment type="caution">
    <text evidence="5">The sequence shown here is derived from an EMBL/GenBank/DDBJ whole genome shotgun (WGS) entry which is preliminary data.</text>
</comment>
<keyword evidence="3" id="KW-0732">Signal</keyword>
<dbReference type="GO" id="GO:0004222">
    <property type="term" value="F:metalloendopeptidase activity"/>
    <property type="evidence" value="ECO:0007669"/>
    <property type="project" value="TreeGrafter"/>
</dbReference>
<dbReference type="InterPro" id="IPR016047">
    <property type="entry name" value="M23ase_b-sheet_dom"/>
</dbReference>
<dbReference type="PANTHER" id="PTHR21666">
    <property type="entry name" value="PEPTIDASE-RELATED"/>
    <property type="match status" value="1"/>
</dbReference>
<dbReference type="SUPFAM" id="SSF51261">
    <property type="entry name" value="Duplicated hybrid motif"/>
    <property type="match status" value="1"/>
</dbReference>
<feature type="compositionally biased region" description="Low complexity" evidence="2">
    <location>
        <begin position="294"/>
        <end position="322"/>
    </location>
</feature>
<dbReference type="AlphaFoldDB" id="A0A964T353"/>
<dbReference type="CDD" id="cd12797">
    <property type="entry name" value="M23_peptidase"/>
    <property type="match status" value="1"/>
</dbReference>
<evidence type="ECO:0000256" key="1">
    <source>
        <dbReference type="ARBA" id="ARBA00038420"/>
    </source>
</evidence>
<organism evidence="5 6">
    <name type="scientific">Propylenella binzhouense</name>
    <dbReference type="NCBI Taxonomy" id="2555902"/>
    <lineage>
        <taxon>Bacteria</taxon>
        <taxon>Pseudomonadati</taxon>
        <taxon>Pseudomonadota</taxon>
        <taxon>Alphaproteobacteria</taxon>
        <taxon>Hyphomicrobiales</taxon>
        <taxon>Propylenellaceae</taxon>
        <taxon>Propylenella</taxon>
    </lineage>
</organism>
<evidence type="ECO:0000256" key="3">
    <source>
        <dbReference type="SAM" id="SignalP"/>
    </source>
</evidence>
<reference evidence="5" key="1">
    <citation type="submission" date="2019-03" db="EMBL/GenBank/DDBJ databases">
        <title>Afifella sp. nov., isolated from activated sludge.</title>
        <authorList>
            <person name="Li Q."/>
            <person name="Liu Y."/>
        </authorList>
    </citation>
    <scope>NUCLEOTIDE SEQUENCE</scope>
    <source>
        <strain evidence="5">L72</strain>
    </source>
</reference>
<feature type="region of interest" description="Disordered" evidence="2">
    <location>
        <begin position="280"/>
        <end position="331"/>
    </location>
</feature>
<dbReference type="Gene3D" id="3.10.350.10">
    <property type="entry name" value="LysM domain"/>
    <property type="match status" value="1"/>
</dbReference>
<dbReference type="PROSITE" id="PS51782">
    <property type="entry name" value="LYSM"/>
    <property type="match status" value="1"/>
</dbReference>
<proteinExistence type="inferred from homology"/>
<name>A0A964T353_9HYPH</name>
<gene>
    <name evidence="5" type="ORF">E4O86_06535</name>
</gene>
<keyword evidence="6" id="KW-1185">Reference proteome</keyword>
<feature type="signal peptide" evidence="3">
    <location>
        <begin position="1"/>
        <end position="37"/>
    </location>
</feature>
<dbReference type="SUPFAM" id="SSF54106">
    <property type="entry name" value="LysM domain"/>
    <property type="match status" value="1"/>
</dbReference>
<dbReference type="InterPro" id="IPR011055">
    <property type="entry name" value="Dup_hybrid_motif"/>
</dbReference>
<dbReference type="Pfam" id="PF01551">
    <property type="entry name" value="Peptidase_M23"/>
    <property type="match status" value="1"/>
</dbReference>
<feature type="region of interest" description="Disordered" evidence="2">
    <location>
        <begin position="71"/>
        <end position="146"/>
    </location>
</feature>
<dbReference type="EMBL" id="SPKJ01000013">
    <property type="protein sequence ID" value="MYZ47365.1"/>
    <property type="molecule type" value="Genomic_DNA"/>
</dbReference>
<dbReference type="InterPro" id="IPR036779">
    <property type="entry name" value="LysM_dom_sf"/>
</dbReference>
<evidence type="ECO:0000259" key="4">
    <source>
        <dbReference type="PROSITE" id="PS51782"/>
    </source>
</evidence>
<evidence type="ECO:0000313" key="5">
    <source>
        <dbReference type="EMBL" id="MYZ47365.1"/>
    </source>
</evidence>
<feature type="chain" id="PRO_5038133714" evidence="3">
    <location>
        <begin position="38"/>
        <end position="451"/>
    </location>
</feature>
<protein>
    <submittedName>
        <fullName evidence="5">LysM peptidoglycan-binding domain-containing protein</fullName>
    </submittedName>
</protein>
<dbReference type="Proteomes" id="UP000773614">
    <property type="component" value="Unassembled WGS sequence"/>
</dbReference>
<accession>A0A964T353</accession>
<dbReference type="InterPro" id="IPR050570">
    <property type="entry name" value="Cell_wall_metabolism_enzyme"/>
</dbReference>
<feature type="compositionally biased region" description="Low complexity" evidence="2">
    <location>
        <begin position="113"/>
        <end position="132"/>
    </location>
</feature>
<dbReference type="CDD" id="cd00118">
    <property type="entry name" value="LysM"/>
    <property type="match status" value="1"/>
</dbReference>
<dbReference type="SMART" id="SM00257">
    <property type="entry name" value="LysM"/>
    <property type="match status" value="1"/>
</dbReference>